<dbReference type="AlphaFoldDB" id="A0A4V2JUB7"/>
<dbReference type="VEuPathDB" id="MicrosporidiaDB:CWI39_2140p0010"/>
<reference evidence="3 4" key="1">
    <citation type="submission" date="2017-12" db="EMBL/GenBank/DDBJ databases">
        <authorList>
            <person name="Pombert J.-F."/>
            <person name="Haag K.L."/>
            <person name="Ebert D."/>
        </authorList>
    </citation>
    <scope>NUCLEOTIDE SEQUENCE [LARGE SCALE GENOMIC DNA]</scope>
    <source>
        <strain evidence="3">IL-BN-2</strain>
    </source>
</reference>
<organism evidence="3 4">
    <name type="scientific">Hamiltosporidium magnivora</name>
    <dbReference type="NCBI Taxonomy" id="148818"/>
    <lineage>
        <taxon>Eukaryota</taxon>
        <taxon>Fungi</taxon>
        <taxon>Fungi incertae sedis</taxon>
        <taxon>Microsporidia</taxon>
        <taxon>Dubosqiidae</taxon>
        <taxon>Hamiltosporidium</taxon>
    </lineage>
</organism>
<dbReference type="Pfam" id="PF13640">
    <property type="entry name" value="2OG-FeII_Oxy_3"/>
    <property type="match status" value="1"/>
</dbReference>
<evidence type="ECO:0000256" key="1">
    <source>
        <dbReference type="SAM" id="MobiDB-lite"/>
    </source>
</evidence>
<dbReference type="VEuPathDB" id="MicrosporidiaDB:CWI36_2438p0010"/>
<dbReference type="InterPro" id="IPR044862">
    <property type="entry name" value="Pro_4_hyd_alph_FE2OG_OXY"/>
</dbReference>
<proteinExistence type="predicted"/>
<dbReference type="PANTHER" id="PTHR12117:SF0">
    <property type="entry name" value="PROLYL 3-HYDROXYLASE OGFOD1"/>
    <property type="match status" value="1"/>
</dbReference>
<evidence type="ECO:0000313" key="4">
    <source>
        <dbReference type="Proteomes" id="UP000293045"/>
    </source>
</evidence>
<feature type="domain" description="Prolyl 4-hydroxylase alpha subunit Fe(2+) 2OG dioxygenase" evidence="2">
    <location>
        <begin position="291"/>
        <end position="373"/>
    </location>
</feature>
<dbReference type="Proteomes" id="UP000293045">
    <property type="component" value="Unassembled WGS sequence"/>
</dbReference>
<evidence type="ECO:0000313" key="3">
    <source>
        <dbReference type="EMBL" id="TBT99111.1"/>
    </source>
</evidence>
<dbReference type="Gene3D" id="2.60.120.620">
    <property type="entry name" value="q2cbj1_9rhob like domain"/>
    <property type="match status" value="1"/>
</dbReference>
<comment type="caution">
    <text evidence="3">The sequence shown here is derived from an EMBL/GenBank/DDBJ whole genome shotgun (WGS) entry which is preliminary data.</text>
</comment>
<dbReference type="PANTHER" id="PTHR12117">
    <property type="entry name" value="HISTONE ACETYLTRANSFERASE COMPLEX"/>
    <property type="match status" value="1"/>
</dbReference>
<name>A0A4V2JUB7_9MICR</name>
<dbReference type="InterPro" id="IPR051842">
    <property type="entry name" value="uS12_prolyl_hydroxylase"/>
</dbReference>
<dbReference type="VEuPathDB" id="MicrosporidiaDB:CWI36_2073p0010"/>
<dbReference type="VEuPathDB" id="MicrosporidiaDB:CWI36_2077p0010"/>
<gene>
    <name evidence="3" type="ORF">CWI39_2140p0010</name>
</gene>
<feature type="non-terminal residue" evidence="3">
    <location>
        <position position="542"/>
    </location>
</feature>
<protein>
    <recommendedName>
        <fullName evidence="2">Prolyl 4-hydroxylase alpha subunit Fe(2+) 2OG dioxygenase domain-containing protein</fullName>
    </recommendedName>
</protein>
<feature type="compositionally biased region" description="Basic and acidic residues" evidence="1">
    <location>
        <begin position="138"/>
        <end position="156"/>
    </location>
</feature>
<accession>A0A4V2JUB7</accession>
<sequence>MCQHCNKSGKTVDHLATRFQEILDNEYAEIRVDTRIKTDIKIRNNRPEIFILDKKKNKKHSLNMEIIPYVMTWDGIVTKYYKSHLKRLEVPMNVEVYIQSIVLKKTVETISFDRRRRLESGLNAKRASISVIMRAEMHEKPKSSLKEAKREEDKEPTNNINEEPDLKEKAVLVREVEENIMNSFRYKLPFIHYSIENFLNPVEYKKISDFYNKLNFSLKYTDLYKFYQTDELTENKNILFFKKKVLKICKEIEKHENIHTLDESEDIMAVNLKINGSEMIRNNLDIFGSFYRADNYLLCHDDCLENRKYAFSYYLEDYETGELALYDNTATTECKRIKVTKNLLVVFKVSKISFHEVLYCVKDGRKAFTGWFHEIQSSDYKSDNQSNINVLEGINYLDYSIFDVKCFEIQVMYKDEHLKNVTLEKNRDIFYTAKTHLNVPKLKEKDIKPILYNRKLIEMEFLDFFEIIFDKKILYLNDKNLKCEKHSFKIQKGDYILINDTLNNPKNIFYFIYFYNCETIKDNLSIVNNKGDISYNIPIDND</sequence>
<feature type="region of interest" description="Disordered" evidence="1">
    <location>
        <begin position="138"/>
        <end position="162"/>
    </location>
</feature>
<evidence type="ECO:0000259" key="2">
    <source>
        <dbReference type="Pfam" id="PF13640"/>
    </source>
</evidence>
<dbReference type="EMBL" id="PIXR01002140">
    <property type="protein sequence ID" value="TBT99111.1"/>
    <property type="molecule type" value="Genomic_DNA"/>
</dbReference>